<dbReference type="RefSeq" id="WP_052045050.1">
    <property type="nucleotide sequence ID" value="NZ_JNAJ01000004.1"/>
</dbReference>
<dbReference type="OrthoDB" id="456350at2"/>
<dbReference type="Gene3D" id="3.90.79.10">
    <property type="entry name" value="Nucleoside Triphosphate Pyrophosphohydrolase"/>
    <property type="match status" value="1"/>
</dbReference>
<dbReference type="InterPro" id="IPR015797">
    <property type="entry name" value="NUDIX_hydrolase-like_dom_sf"/>
</dbReference>
<organism evidence="1 2">
    <name type="scientific">Prochlorococcus marinus str. MIT 9116</name>
    <dbReference type="NCBI Taxonomy" id="167544"/>
    <lineage>
        <taxon>Bacteria</taxon>
        <taxon>Bacillati</taxon>
        <taxon>Cyanobacteriota</taxon>
        <taxon>Cyanophyceae</taxon>
        <taxon>Synechococcales</taxon>
        <taxon>Prochlorococcaceae</taxon>
        <taxon>Prochlorococcus</taxon>
    </lineage>
</organism>
<evidence type="ECO:0000313" key="1">
    <source>
        <dbReference type="EMBL" id="KGF93088.1"/>
    </source>
</evidence>
<name>A0A0A1ZY67_PROMR</name>
<gene>
    <name evidence="1" type="ORF">EU93_0263</name>
</gene>
<evidence type="ECO:0008006" key="3">
    <source>
        <dbReference type="Google" id="ProtNLM"/>
    </source>
</evidence>
<accession>A0A0A1ZY67</accession>
<dbReference type="Proteomes" id="UP000030491">
    <property type="component" value="Unassembled WGS sequence"/>
</dbReference>
<sequence>MWKIFHYFIDILIKPKKGLGKRIFLILSQLTPITNVELIIKTIHNKSLLIFRDDEFYGPGWHLPGGILRFKEKSRTRIIKTIENEIGVLSPKIQDIKLMGVYEIVNLKMIVRSHFISLIFKVNLEENTLNFKDFNPNKEYKNGDVAAHTDSPNNLIKEHLKYKDLIDESLFGNESRKYNIAYDYHEIC</sequence>
<dbReference type="EMBL" id="JNAJ01000004">
    <property type="protein sequence ID" value="KGF93088.1"/>
    <property type="molecule type" value="Genomic_DNA"/>
</dbReference>
<proteinExistence type="predicted"/>
<dbReference type="AlphaFoldDB" id="A0A0A1ZY67"/>
<comment type="caution">
    <text evidence="1">The sequence shown here is derived from an EMBL/GenBank/DDBJ whole genome shotgun (WGS) entry which is preliminary data.</text>
</comment>
<evidence type="ECO:0000313" key="2">
    <source>
        <dbReference type="Proteomes" id="UP000030491"/>
    </source>
</evidence>
<protein>
    <recommendedName>
        <fullName evidence="3">Nudix hydrolase domain-containing protein</fullName>
    </recommendedName>
</protein>
<dbReference type="SUPFAM" id="SSF55811">
    <property type="entry name" value="Nudix"/>
    <property type="match status" value="1"/>
</dbReference>
<reference evidence="2" key="1">
    <citation type="journal article" date="2014" name="Sci. Data">
        <title>Genomes of diverse isolates of the marine cyanobacterium Prochlorococcus.</title>
        <authorList>
            <person name="Biller S."/>
            <person name="Berube P."/>
            <person name="Thompson J."/>
            <person name="Kelly L."/>
            <person name="Roggensack S."/>
            <person name="Awad L."/>
            <person name="Roache-Johnson K."/>
            <person name="Ding H."/>
            <person name="Giovannoni S.J."/>
            <person name="Moore L.R."/>
            <person name="Chisholm S.W."/>
        </authorList>
    </citation>
    <scope>NUCLEOTIDE SEQUENCE [LARGE SCALE GENOMIC DNA]</scope>
</reference>